<feature type="transmembrane region" description="Helical" evidence="1">
    <location>
        <begin position="47"/>
        <end position="70"/>
    </location>
</feature>
<sequence length="80" mass="8669">MTALAQSLSTGVSLRDWILAVVGTFVIVLAVFRLVGAWLENAYGRMASIIVAAVVVGGFCFFPNQAITFIKSLWNLFMQG</sequence>
<protein>
    <submittedName>
        <fullName evidence="2">Uncharacterized protein</fullName>
    </submittedName>
</protein>
<dbReference type="KEGG" id="kphy:AOZ06_05050"/>
<dbReference type="EMBL" id="CP012752">
    <property type="protein sequence ID" value="ALG06375.1"/>
    <property type="molecule type" value="Genomic_DNA"/>
</dbReference>
<dbReference type="AlphaFoldDB" id="A0A0N7F2P1"/>
<evidence type="ECO:0000313" key="3">
    <source>
        <dbReference type="Proteomes" id="UP000063699"/>
    </source>
</evidence>
<gene>
    <name evidence="2" type="ORF">AOZ06_05050</name>
</gene>
<keyword evidence="1" id="KW-1133">Transmembrane helix</keyword>
<dbReference type="RefSeq" id="WP_054288351.1">
    <property type="nucleotide sequence ID" value="NZ_CP012752.1"/>
</dbReference>
<dbReference type="STRING" id="860235.AOZ06_05050"/>
<accession>A0A0N7F2P1</accession>
<keyword evidence="1" id="KW-0472">Membrane</keyword>
<keyword evidence="3" id="KW-1185">Reference proteome</keyword>
<name>A0A0N7F2P1_9PSEU</name>
<evidence type="ECO:0000313" key="2">
    <source>
        <dbReference type="EMBL" id="ALG06375.1"/>
    </source>
</evidence>
<feature type="transmembrane region" description="Helical" evidence="1">
    <location>
        <begin position="17"/>
        <end position="35"/>
    </location>
</feature>
<evidence type="ECO:0000256" key="1">
    <source>
        <dbReference type="SAM" id="Phobius"/>
    </source>
</evidence>
<organism evidence="2 3">
    <name type="scientific">Kibdelosporangium phytohabitans</name>
    <dbReference type="NCBI Taxonomy" id="860235"/>
    <lineage>
        <taxon>Bacteria</taxon>
        <taxon>Bacillati</taxon>
        <taxon>Actinomycetota</taxon>
        <taxon>Actinomycetes</taxon>
        <taxon>Pseudonocardiales</taxon>
        <taxon>Pseudonocardiaceae</taxon>
        <taxon>Kibdelosporangium</taxon>
    </lineage>
</organism>
<dbReference type="OrthoDB" id="3826782at2"/>
<proteinExistence type="predicted"/>
<dbReference type="Proteomes" id="UP000063699">
    <property type="component" value="Chromosome"/>
</dbReference>
<reference evidence="2 3" key="1">
    <citation type="submission" date="2015-07" db="EMBL/GenBank/DDBJ databases">
        <title>Genome sequencing of Kibdelosporangium phytohabitans.</title>
        <authorList>
            <person name="Qin S."/>
            <person name="Xing K."/>
        </authorList>
    </citation>
    <scope>NUCLEOTIDE SEQUENCE [LARGE SCALE GENOMIC DNA]</scope>
    <source>
        <strain evidence="2 3">KLBMP1111</strain>
    </source>
</reference>
<keyword evidence="1" id="KW-0812">Transmembrane</keyword>